<organism evidence="1">
    <name type="scientific">Arundo donax</name>
    <name type="common">Giant reed</name>
    <name type="synonym">Donax arundinaceus</name>
    <dbReference type="NCBI Taxonomy" id="35708"/>
    <lineage>
        <taxon>Eukaryota</taxon>
        <taxon>Viridiplantae</taxon>
        <taxon>Streptophyta</taxon>
        <taxon>Embryophyta</taxon>
        <taxon>Tracheophyta</taxon>
        <taxon>Spermatophyta</taxon>
        <taxon>Magnoliopsida</taxon>
        <taxon>Liliopsida</taxon>
        <taxon>Poales</taxon>
        <taxon>Poaceae</taxon>
        <taxon>PACMAD clade</taxon>
        <taxon>Arundinoideae</taxon>
        <taxon>Arundineae</taxon>
        <taxon>Arundo</taxon>
    </lineage>
</organism>
<protein>
    <submittedName>
        <fullName evidence="1">Uncharacterized protein</fullName>
    </submittedName>
</protein>
<reference evidence="1" key="2">
    <citation type="journal article" date="2015" name="Data Brief">
        <title>Shoot transcriptome of the giant reed, Arundo donax.</title>
        <authorList>
            <person name="Barrero R.A."/>
            <person name="Guerrero F.D."/>
            <person name="Moolhuijzen P."/>
            <person name="Goolsby J.A."/>
            <person name="Tidwell J."/>
            <person name="Bellgard S.E."/>
            <person name="Bellgard M.I."/>
        </authorList>
    </citation>
    <scope>NUCLEOTIDE SEQUENCE</scope>
    <source>
        <tissue evidence="1">Shoot tissue taken approximately 20 cm above the soil surface</tissue>
    </source>
</reference>
<dbReference type="EMBL" id="GBRH01158499">
    <property type="protein sequence ID" value="JAE39397.1"/>
    <property type="molecule type" value="Transcribed_RNA"/>
</dbReference>
<sequence>MKRRYVHVCTYLSIGASNPEENQREEDGSFL</sequence>
<reference evidence="1" key="1">
    <citation type="submission" date="2014-09" db="EMBL/GenBank/DDBJ databases">
        <authorList>
            <person name="Magalhaes I.L.F."/>
            <person name="Oliveira U."/>
            <person name="Santos F.R."/>
            <person name="Vidigal T.H.D.A."/>
            <person name="Brescovit A.D."/>
            <person name="Santos A.J."/>
        </authorList>
    </citation>
    <scope>NUCLEOTIDE SEQUENCE</scope>
    <source>
        <tissue evidence="1">Shoot tissue taken approximately 20 cm above the soil surface</tissue>
    </source>
</reference>
<dbReference type="AlphaFoldDB" id="A0A0A9HRN4"/>
<evidence type="ECO:0000313" key="1">
    <source>
        <dbReference type="EMBL" id="JAE39397.1"/>
    </source>
</evidence>
<proteinExistence type="predicted"/>
<accession>A0A0A9HRN4</accession>
<name>A0A0A9HRN4_ARUDO</name>